<evidence type="ECO:0000256" key="4">
    <source>
        <dbReference type="ARBA" id="ARBA00023155"/>
    </source>
</evidence>
<dbReference type="OrthoDB" id="10066259at2759"/>
<feature type="domain" description="Homeobox" evidence="11">
    <location>
        <begin position="497"/>
        <end position="557"/>
    </location>
</feature>
<protein>
    <submittedName>
        <fullName evidence="13">POU domain, class 6, transcription factor 2</fullName>
    </submittedName>
</protein>
<dbReference type="Pfam" id="PF00157">
    <property type="entry name" value="Pou"/>
    <property type="match status" value="2"/>
</dbReference>
<evidence type="ECO:0000256" key="3">
    <source>
        <dbReference type="ARBA" id="ARBA00023125"/>
    </source>
</evidence>
<feature type="DNA-binding region" description="Homeobox" evidence="8">
    <location>
        <begin position="499"/>
        <end position="558"/>
    </location>
</feature>
<evidence type="ECO:0000256" key="8">
    <source>
        <dbReference type="PROSITE-ProRule" id="PRU00108"/>
    </source>
</evidence>
<keyword evidence="6 8" id="KW-0539">Nucleus</keyword>
<dbReference type="STRING" id="158441.A0A226E386"/>
<feature type="domain" description="POU-specific" evidence="12">
    <location>
        <begin position="382"/>
        <end position="478"/>
    </location>
</feature>
<dbReference type="InterPro" id="IPR013847">
    <property type="entry name" value="POU"/>
</dbReference>
<dbReference type="SMART" id="SM00352">
    <property type="entry name" value="POU"/>
    <property type="match status" value="1"/>
</dbReference>
<dbReference type="PANTHER" id="PTHR11636:SF5">
    <property type="entry name" value="POU DOMAIN MOTIF 3, ISOFORM F"/>
    <property type="match status" value="1"/>
</dbReference>
<organism evidence="13 14">
    <name type="scientific">Folsomia candida</name>
    <name type="common">Springtail</name>
    <dbReference type="NCBI Taxonomy" id="158441"/>
    <lineage>
        <taxon>Eukaryota</taxon>
        <taxon>Metazoa</taxon>
        <taxon>Ecdysozoa</taxon>
        <taxon>Arthropoda</taxon>
        <taxon>Hexapoda</taxon>
        <taxon>Collembola</taxon>
        <taxon>Entomobryomorpha</taxon>
        <taxon>Isotomoidea</taxon>
        <taxon>Isotomidae</taxon>
        <taxon>Proisotominae</taxon>
        <taxon>Folsomia</taxon>
    </lineage>
</organism>
<dbReference type="Gene3D" id="1.10.260.40">
    <property type="entry name" value="lambda repressor-like DNA-binding domains"/>
    <property type="match status" value="1"/>
</dbReference>
<evidence type="ECO:0000256" key="10">
    <source>
        <dbReference type="SAM" id="MobiDB-lite"/>
    </source>
</evidence>
<evidence type="ECO:0000313" key="14">
    <source>
        <dbReference type="Proteomes" id="UP000198287"/>
    </source>
</evidence>
<dbReference type="PROSITE" id="PS51179">
    <property type="entry name" value="POU_3"/>
    <property type="match status" value="1"/>
</dbReference>
<dbReference type="InterPro" id="IPR010982">
    <property type="entry name" value="Lambda_DNA-bd_dom_sf"/>
</dbReference>
<evidence type="ECO:0000256" key="5">
    <source>
        <dbReference type="ARBA" id="ARBA00023163"/>
    </source>
</evidence>
<sequence>MFNAQMDNMVRGLRFLWYTEAQDDQKGGIIKPESLAGGGGDAGGVNGLGNALLMSLGGLAALQQSIPNFMATMGHHNSAPLNLTHSNARDLLLPPPPHMASSQPQSRSSPHSNGSNNPATMSPNSLIASAIANITGGSGPQHLHHQQQGSIPQLILASGQISQGIQGAQLLIPTSQGIMSQTVLTIPISQPGSPPTSLSPSIPSQLHHHATTSVHLPQNHAGSKRHNHHNHHQQHQLSGLPVLGPHHHRSLNHPQSPPIASAPTAAQQQRSRESASPDFPHDRTRNLMGLGSHVVGQTLGGHMPTIPEKGTLDHHGGVLNGIRNMHGKRERVDGGSSGGLNLGGNCGSGSLCPPKSSPCSIGDSIHDHDSDKFSDTEDDQMVDGINLDEIKEFAKAFKLRRLSLGLTQTQVGQALSITEGPAYSQSAICSALANWQLAQSQSYPPSIHQQSMFEKLDITPKSAQKIKPVLERWMKEAEERYKNGHQNLNEFVGMEPSKKRKRRTSFTPQALEILNNHFERNTHPSGAEITTLAHQLGYEREVIRIWFCNKRQALKNTVRMMSKSSSPM</sequence>
<evidence type="ECO:0000256" key="6">
    <source>
        <dbReference type="ARBA" id="ARBA00023242"/>
    </source>
</evidence>
<dbReference type="InterPro" id="IPR000327">
    <property type="entry name" value="POU_dom"/>
</dbReference>
<dbReference type="GO" id="GO:0000981">
    <property type="term" value="F:DNA-binding transcription factor activity, RNA polymerase II-specific"/>
    <property type="evidence" value="ECO:0007669"/>
    <property type="project" value="TreeGrafter"/>
</dbReference>
<dbReference type="InterPro" id="IPR001356">
    <property type="entry name" value="HD"/>
</dbReference>
<dbReference type="GO" id="GO:0000978">
    <property type="term" value="F:RNA polymerase II cis-regulatory region sequence-specific DNA binding"/>
    <property type="evidence" value="ECO:0007669"/>
    <property type="project" value="TreeGrafter"/>
</dbReference>
<gene>
    <name evidence="13" type="ORF">Fcan01_13500</name>
</gene>
<dbReference type="PROSITE" id="PS00035">
    <property type="entry name" value="POU_1"/>
    <property type="match status" value="1"/>
</dbReference>
<evidence type="ECO:0000256" key="9">
    <source>
        <dbReference type="RuleBase" id="RU000682"/>
    </source>
</evidence>
<feature type="region of interest" description="Disordered" evidence="10">
    <location>
        <begin position="87"/>
        <end position="123"/>
    </location>
</feature>
<dbReference type="SUPFAM" id="SSF46689">
    <property type="entry name" value="Homeodomain-like"/>
    <property type="match status" value="1"/>
</dbReference>
<name>A0A226E386_FOLCA</name>
<feature type="region of interest" description="Disordered" evidence="10">
    <location>
        <begin position="189"/>
        <end position="286"/>
    </location>
</feature>
<dbReference type="PROSITE" id="PS50071">
    <property type="entry name" value="HOMEOBOX_2"/>
    <property type="match status" value="1"/>
</dbReference>
<keyword evidence="5" id="KW-0804">Transcription</keyword>
<feature type="compositionally biased region" description="Polar residues" evidence="10">
    <location>
        <begin position="113"/>
        <end position="123"/>
    </location>
</feature>
<proteinExistence type="inferred from homology"/>
<dbReference type="InterPro" id="IPR009057">
    <property type="entry name" value="Homeodomain-like_sf"/>
</dbReference>
<evidence type="ECO:0000313" key="13">
    <source>
        <dbReference type="EMBL" id="OXA51484.1"/>
    </source>
</evidence>
<dbReference type="PRINTS" id="PR00028">
    <property type="entry name" value="POUDOMAIN"/>
</dbReference>
<dbReference type="FunFam" id="1.10.10.60:FF:000051">
    <property type="entry name" value="POU domain protein"/>
    <property type="match status" value="1"/>
</dbReference>
<feature type="compositionally biased region" description="Basic and acidic residues" evidence="10">
    <location>
        <begin position="270"/>
        <end position="285"/>
    </location>
</feature>
<dbReference type="Proteomes" id="UP000198287">
    <property type="component" value="Unassembled WGS sequence"/>
</dbReference>
<feature type="compositionally biased region" description="Basic residues" evidence="10">
    <location>
        <begin position="222"/>
        <end position="234"/>
    </location>
</feature>
<comment type="subcellular location">
    <subcellularLocation>
        <location evidence="1 8 9">Nucleus</location>
    </subcellularLocation>
</comment>
<dbReference type="Pfam" id="PF00046">
    <property type="entry name" value="Homeodomain"/>
    <property type="match status" value="1"/>
</dbReference>
<dbReference type="AlphaFoldDB" id="A0A226E386"/>
<evidence type="ECO:0000256" key="2">
    <source>
        <dbReference type="ARBA" id="ARBA00023015"/>
    </source>
</evidence>
<evidence type="ECO:0000256" key="7">
    <source>
        <dbReference type="ARBA" id="ARBA00061425"/>
    </source>
</evidence>
<evidence type="ECO:0000256" key="1">
    <source>
        <dbReference type="ARBA" id="ARBA00004123"/>
    </source>
</evidence>
<dbReference type="InterPro" id="IPR050255">
    <property type="entry name" value="POU_domain_TF"/>
</dbReference>
<feature type="compositionally biased region" description="Low complexity" evidence="10">
    <location>
        <begin position="189"/>
        <end position="204"/>
    </location>
</feature>
<comment type="similarity">
    <text evidence="7">Belongs to the POU transcription factor family. Class-6 subfamily.</text>
</comment>
<dbReference type="SMART" id="SM00389">
    <property type="entry name" value="HOX"/>
    <property type="match status" value="1"/>
</dbReference>
<dbReference type="Gene3D" id="1.10.10.60">
    <property type="entry name" value="Homeodomain-like"/>
    <property type="match status" value="1"/>
</dbReference>
<evidence type="ECO:0000259" key="11">
    <source>
        <dbReference type="PROSITE" id="PS50071"/>
    </source>
</evidence>
<keyword evidence="3 8" id="KW-0238">DNA-binding</keyword>
<dbReference type="SUPFAM" id="SSF47413">
    <property type="entry name" value="lambda repressor-like DNA-binding domains"/>
    <property type="match status" value="1"/>
</dbReference>
<evidence type="ECO:0000259" key="12">
    <source>
        <dbReference type="PROSITE" id="PS51179"/>
    </source>
</evidence>
<dbReference type="GO" id="GO:0005634">
    <property type="term" value="C:nucleus"/>
    <property type="evidence" value="ECO:0007669"/>
    <property type="project" value="UniProtKB-SubCell"/>
</dbReference>
<dbReference type="GO" id="GO:0045893">
    <property type="term" value="P:positive regulation of DNA-templated transcription"/>
    <property type="evidence" value="ECO:0007669"/>
    <property type="project" value="UniProtKB-ARBA"/>
</dbReference>
<accession>A0A226E386</accession>
<dbReference type="PANTHER" id="PTHR11636">
    <property type="entry name" value="POU DOMAIN"/>
    <property type="match status" value="1"/>
</dbReference>
<keyword evidence="14" id="KW-1185">Reference proteome</keyword>
<comment type="caution">
    <text evidence="13">The sequence shown here is derived from an EMBL/GenBank/DDBJ whole genome shotgun (WGS) entry which is preliminary data.</text>
</comment>
<reference evidence="13 14" key="1">
    <citation type="submission" date="2015-12" db="EMBL/GenBank/DDBJ databases">
        <title>The genome of Folsomia candida.</title>
        <authorList>
            <person name="Faddeeva A."/>
            <person name="Derks M.F."/>
            <person name="Anvar Y."/>
            <person name="Smit S."/>
            <person name="Van Straalen N."/>
            <person name="Roelofs D."/>
        </authorList>
    </citation>
    <scope>NUCLEOTIDE SEQUENCE [LARGE SCALE GENOMIC DNA]</scope>
    <source>
        <strain evidence="13 14">VU population</strain>
        <tissue evidence="13">Whole body</tissue>
    </source>
</reference>
<keyword evidence="2" id="KW-0805">Transcription regulation</keyword>
<feature type="compositionally biased region" description="Low complexity" evidence="10">
    <location>
        <begin position="101"/>
        <end position="112"/>
    </location>
</feature>
<dbReference type="EMBL" id="LNIX01000007">
    <property type="protein sequence ID" value="OXA51484.1"/>
    <property type="molecule type" value="Genomic_DNA"/>
</dbReference>
<keyword evidence="4 8" id="KW-0371">Homeobox</keyword>
<dbReference type="CDD" id="cd00086">
    <property type="entry name" value="homeodomain"/>
    <property type="match status" value="1"/>
</dbReference>